<reference evidence="1" key="1">
    <citation type="submission" date="2013-12" db="EMBL/GenBank/DDBJ databases">
        <title>The Genome Sequence of Aphanomyces astaci APO3.</title>
        <authorList>
            <consortium name="The Broad Institute Genomics Platform"/>
            <person name="Russ C."/>
            <person name="Tyler B."/>
            <person name="van West P."/>
            <person name="Dieguez-Uribeondo J."/>
            <person name="Young S.K."/>
            <person name="Zeng Q."/>
            <person name="Gargeya S."/>
            <person name="Fitzgerald M."/>
            <person name="Abouelleil A."/>
            <person name="Alvarado L."/>
            <person name="Chapman S.B."/>
            <person name="Gainer-Dewar J."/>
            <person name="Goldberg J."/>
            <person name="Griggs A."/>
            <person name="Gujja S."/>
            <person name="Hansen M."/>
            <person name="Howarth C."/>
            <person name="Imamovic A."/>
            <person name="Ireland A."/>
            <person name="Larimer J."/>
            <person name="McCowan C."/>
            <person name="Murphy C."/>
            <person name="Pearson M."/>
            <person name="Poon T.W."/>
            <person name="Priest M."/>
            <person name="Roberts A."/>
            <person name="Saif S."/>
            <person name="Shea T."/>
            <person name="Sykes S."/>
            <person name="Wortman J."/>
            <person name="Nusbaum C."/>
            <person name="Birren B."/>
        </authorList>
    </citation>
    <scope>NUCLEOTIDE SEQUENCE [LARGE SCALE GENOMIC DNA]</scope>
    <source>
        <strain evidence="1">APO3</strain>
    </source>
</reference>
<evidence type="ECO:0000313" key="1">
    <source>
        <dbReference type="EMBL" id="ETV81817.1"/>
    </source>
</evidence>
<dbReference type="GeneID" id="20807383"/>
<protein>
    <submittedName>
        <fullName evidence="1">Uncharacterized protein</fullName>
    </submittedName>
</protein>
<gene>
    <name evidence="1" type="ORF">H257_05387</name>
</gene>
<dbReference type="AlphaFoldDB" id="W4GQ29"/>
<proteinExistence type="predicted"/>
<name>W4GQ29_APHAT</name>
<sequence length="129" mass="14047">MHVHEAEKAVSREKHGVAEATALVTAFAHGARRPPRTLAHGHHVTPLLVCLRPRQTARVSGTRPDASAGVEPTRGAAAVDAHDKWRRHVIHCAPKTLLERVGQFVPIQPPIPGIRMNHITEQSSVRITG</sequence>
<dbReference type="VEuPathDB" id="FungiDB:H257_05387"/>
<dbReference type="EMBL" id="KI913123">
    <property type="protein sequence ID" value="ETV81817.1"/>
    <property type="molecule type" value="Genomic_DNA"/>
</dbReference>
<organism evidence="1">
    <name type="scientific">Aphanomyces astaci</name>
    <name type="common">Crayfish plague agent</name>
    <dbReference type="NCBI Taxonomy" id="112090"/>
    <lineage>
        <taxon>Eukaryota</taxon>
        <taxon>Sar</taxon>
        <taxon>Stramenopiles</taxon>
        <taxon>Oomycota</taxon>
        <taxon>Saprolegniomycetes</taxon>
        <taxon>Saprolegniales</taxon>
        <taxon>Verrucalvaceae</taxon>
        <taxon>Aphanomyces</taxon>
    </lineage>
</organism>
<accession>W4GQ29</accession>
<dbReference type="RefSeq" id="XP_009828554.1">
    <property type="nucleotide sequence ID" value="XM_009830252.1"/>
</dbReference>